<dbReference type="STRING" id="355243.SAMN03080615_02038"/>
<reference evidence="6" key="1">
    <citation type="submission" date="2016-10" db="EMBL/GenBank/DDBJ databases">
        <authorList>
            <person name="Varghese N."/>
            <person name="Submissions S."/>
        </authorList>
    </citation>
    <scope>NUCLEOTIDE SEQUENCE [LARGE SCALE GENOMIC DNA]</scope>
    <source>
        <strain evidence="6">DSM 18887</strain>
    </source>
</reference>
<dbReference type="InterPro" id="IPR026045">
    <property type="entry name" value="Ferric-bd"/>
</dbReference>
<dbReference type="EMBL" id="FOGB01000005">
    <property type="protein sequence ID" value="SEQ59391.1"/>
    <property type="molecule type" value="Genomic_DNA"/>
</dbReference>
<comment type="similarity">
    <text evidence="1">Belongs to the bacterial solute-binding protein 1 family.</text>
</comment>
<feature type="binding site" evidence="3">
    <location>
        <position position="219"/>
    </location>
    <ligand>
        <name>Fe cation</name>
        <dbReference type="ChEBI" id="CHEBI:24875"/>
    </ligand>
</feature>
<keyword evidence="3" id="KW-0408">Iron</keyword>
<keyword evidence="3" id="KW-0479">Metal-binding</keyword>
<evidence type="ECO:0000256" key="1">
    <source>
        <dbReference type="ARBA" id="ARBA00008520"/>
    </source>
</evidence>
<evidence type="ECO:0000256" key="4">
    <source>
        <dbReference type="SAM" id="SignalP"/>
    </source>
</evidence>
<keyword evidence="6" id="KW-1185">Reference proteome</keyword>
<name>A0A1H9HAL0_9GAMM</name>
<dbReference type="PIRSF" id="PIRSF002825">
    <property type="entry name" value="CfbpA"/>
    <property type="match status" value="1"/>
</dbReference>
<dbReference type="InterPro" id="IPR006059">
    <property type="entry name" value="SBP"/>
</dbReference>
<evidence type="ECO:0000256" key="2">
    <source>
        <dbReference type="ARBA" id="ARBA00022729"/>
    </source>
</evidence>
<dbReference type="Pfam" id="PF13416">
    <property type="entry name" value="SBP_bac_8"/>
    <property type="match status" value="1"/>
</dbReference>
<evidence type="ECO:0000313" key="5">
    <source>
        <dbReference type="EMBL" id="SEQ59391.1"/>
    </source>
</evidence>
<organism evidence="5 6">
    <name type="scientific">Amphritea atlantica</name>
    <dbReference type="NCBI Taxonomy" id="355243"/>
    <lineage>
        <taxon>Bacteria</taxon>
        <taxon>Pseudomonadati</taxon>
        <taxon>Pseudomonadota</taxon>
        <taxon>Gammaproteobacteria</taxon>
        <taxon>Oceanospirillales</taxon>
        <taxon>Oceanospirillaceae</taxon>
        <taxon>Amphritea</taxon>
    </lineage>
</organism>
<protein>
    <submittedName>
        <fullName evidence="5">Iron(III) transport system substrate-binding protein</fullName>
    </submittedName>
</protein>
<gene>
    <name evidence="5" type="ORF">SAMN03080615_02038</name>
</gene>
<sequence>MKYLLCALSLILTLTLFSPAQAAELLVYSTKNASYLKPLFDQYSRETGNTVSYLVAPASTLIARLEAEGVNSQADLLLTTGAASLWLAAHKGLTAPVASTTLEDNIPGHLRSPDNHWFGFAKRTQTLIYNSASLNKAELQGYADLADKRWQGNLCLRTSQQPYTQSLVAMLINREGEQKTLAMLQGWVDNLAVRPFAEDAQIFPAMEQQICDVSIVNAYYFARYQHQHPDTPLKLFWADQDSSGVHVDITGAAVTAHAPHREQAIDLLEWLTTKPAQALYAGLSLEYPVNRQVYPVREVGRRGRFIEDPANLSASGANRERAIVLLQQAGYR</sequence>
<keyword evidence="2 4" id="KW-0732">Signal</keyword>
<proteinExistence type="inferred from homology"/>
<dbReference type="GO" id="GO:0046872">
    <property type="term" value="F:metal ion binding"/>
    <property type="evidence" value="ECO:0007669"/>
    <property type="project" value="UniProtKB-KW"/>
</dbReference>
<evidence type="ECO:0000256" key="3">
    <source>
        <dbReference type="PIRSR" id="PIRSR002825-1"/>
    </source>
</evidence>
<feature type="binding site" evidence="3">
    <location>
        <position position="220"/>
    </location>
    <ligand>
        <name>Fe cation</name>
        <dbReference type="ChEBI" id="CHEBI:24875"/>
    </ligand>
</feature>
<dbReference type="Proteomes" id="UP000198749">
    <property type="component" value="Unassembled WGS sequence"/>
</dbReference>
<dbReference type="PANTHER" id="PTHR30006:SF15">
    <property type="entry name" value="IRON-UTILIZATION PERIPLASMIC PROTEIN"/>
    <property type="match status" value="1"/>
</dbReference>
<dbReference type="AlphaFoldDB" id="A0A1H9HAL0"/>
<evidence type="ECO:0000313" key="6">
    <source>
        <dbReference type="Proteomes" id="UP000198749"/>
    </source>
</evidence>
<feature type="chain" id="PRO_5011680577" evidence="4">
    <location>
        <begin position="23"/>
        <end position="332"/>
    </location>
</feature>
<feature type="signal peptide" evidence="4">
    <location>
        <begin position="1"/>
        <end position="22"/>
    </location>
</feature>
<dbReference type="PANTHER" id="PTHR30006">
    <property type="entry name" value="THIAMINE-BINDING PERIPLASMIC PROTEIN-RELATED"/>
    <property type="match status" value="1"/>
</dbReference>
<dbReference type="Gene3D" id="3.40.190.10">
    <property type="entry name" value="Periplasmic binding protein-like II"/>
    <property type="match status" value="2"/>
</dbReference>
<accession>A0A1H9HAL0</accession>
<dbReference type="RefSeq" id="WP_091357440.1">
    <property type="nucleotide sequence ID" value="NZ_AP025284.1"/>
</dbReference>
<dbReference type="GO" id="GO:0030288">
    <property type="term" value="C:outer membrane-bounded periplasmic space"/>
    <property type="evidence" value="ECO:0007669"/>
    <property type="project" value="TreeGrafter"/>
</dbReference>
<dbReference type="OrthoDB" id="9769567at2"/>
<dbReference type="SUPFAM" id="SSF53850">
    <property type="entry name" value="Periplasmic binding protein-like II"/>
    <property type="match status" value="1"/>
</dbReference>